<dbReference type="Pfam" id="PF03372">
    <property type="entry name" value="Exo_endo_phos"/>
    <property type="match status" value="1"/>
</dbReference>
<organism evidence="2 3">
    <name type="scientific">Pedobacter heparinus (strain ATCC 13125 / DSM 2366 / CIP 104194 / JCM 7457 / NBRC 12017 / NCIMB 9290 / NRRL B-14731 / HIM 762-3)</name>
    <dbReference type="NCBI Taxonomy" id="485917"/>
    <lineage>
        <taxon>Bacteria</taxon>
        <taxon>Pseudomonadati</taxon>
        <taxon>Bacteroidota</taxon>
        <taxon>Sphingobacteriia</taxon>
        <taxon>Sphingobacteriales</taxon>
        <taxon>Sphingobacteriaceae</taxon>
        <taxon>Pedobacter</taxon>
    </lineage>
</organism>
<sequence length="312" mass="34345">MAGNNQFFLRTAHLYSTYRCLICLLIKCTMKQILSVKYCTPAFFLLLLLSCGKGKGGSNVEQPEPPVQVTGAKIKVMTYNIHIGNPPSKPAGIVDLPAIAAVIKAQDPDLVALQEVDVNTNRSGTSLDEAKELARLTGMNYFYTKAIDYDGGQFGDAVLSRFPILESKRYELPVTAKLGGETRSVALITVEKEGQRFLFASTHLDHLTAEDNRMLQATELVKIVKTFTLPLIIAGDFNATPMSNPLTILRQELSWGCKSSCPLTFSAQKPGSTIDYVMMRPAEKFNVLSYVTVNESYASDHLPLVTEIQLVK</sequence>
<dbReference type="PANTHER" id="PTHR14859">
    <property type="entry name" value="CALCOFLUOR WHITE HYPERSENSITIVE PROTEIN PRECURSOR"/>
    <property type="match status" value="1"/>
</dbReference>
<protein>
    <submittedName>
        <fullName evidence="2">Endonuclease/exonuclease/phosphatase</fullName>
    </submittedName>
</protein>
<dbReference type="Gene3D" id="3.60.10.10">
    <property type="entry name" value="Endonuclease/exonuclease/phosphatase"/>
    <property type="match status" value="1"/>
</dbReference>
<gene>
    <name evidence="2" type="ordered locus">Phep_2528</name>
</gene>
<feature type="domain" description="Endonuclease/exonuclease/phosphatase" evidence="1">
    <location>
        <begin position="77"/>
        <end position="301"/>
    </location>
</feature>
<dbReference type="KEGG" id="phe:Phep_2528"/>
<dbReference type="InterPro" id="IPR036691">
    <property type="entry name" value="Endo/exonu/phosph_ase_sf"/>
</dbReference>
<dbReference type="GO" id="GO:0016020">
    <property type="term" value="C:membrane"/>
    <property type="evidence" value="ECO:0007669"/>
    <property type="project" value="GOC"/>
</dbReference>
<accession>C6XZN6</accession>
<evidence type="ECO:0000313" key="3">
    <source>
        <dbReference type="Proteomes" id="UP000000852"/>
    </source>
</evidence>
<dbReference type="GO" id="GO:0004527">
    <property type="term" value="F:exonuclease activity"/>
    <property type="evidence" value="ECO:0007669"/>
    <property type="project" value="UniProtKB-KW"/>
</dbReference>
<dbReference type="SUPFAM" id="SSF56219">
    <property type="entry name" value="DNase I-like"/>
    <property type="match status" value="1"/>
</dbReference>
<reference evidence="2 3" key="1">
    <citation type="journal article" date="2009" name="Stand. Genomic Sci.">
        <title>Complete genome sequence of Pedobacter heparinus type strain (HIM 762-3).</title>
        <authorList>
            <person name="Han C."/>
            <person name="Spring S."/>
            <person name="Lapidus A."/>
            <person name="Del Rio T.G."/>
            <person name="Tice H."/>
            <person name="Copeland A."/>
            <person name="Cheng J.F."/>
            <person name="Lucas S."/>
            <person name="Chen F."/>
            <person name="Nolan M."/>
            <person name="Bruce D."/>
            <person name="Goodwin L."/>
            <person name="Pitluck S."/>
            <person name="Ivanova N."/>
            <person name="Mavromatis K."/>
            <person name="Mikhailova N."/>
            <person name="Pati A."/>
            <person name="Chen A."/>
            <person name="Palaniappan K."/>
            <person name="Land M."/>
            <person name="Hauser L."/>
            <person name="Chang Y.J."/>
            <person name="Jeffries C.C."/>
            <person name="Saunders E."/>
            <person name="Chertkov O."/>
            <person name="Brettin T."/>
            <person name="Goker M."/>
            <person name="Rohde M."/>
            <person name="Bristow J."/>
            <person name="Eisen J.A."/>
            <person name="Markowitz V."/>
            <person name="Hugenholtz P."/>
            <person name="Kyrpides N.C."/>
            <person name="Klenk H.P."/>
            <person name="Detter J.C."/>
        </authorList>
    </citation>
    <scope>NUCLEOTIDE SEQUENCE [LARGE SCALE GENOMIC DNA]</scope>
    <source>
        <strain evidence="3">ATCC 13125 / DSM 2366 / CIP 104194 / JCM 7457 / NBRC 12017 / NCIMB 9290 / NRRL B-14731 / HIM 762-3</strain>
    </source>
</reference>
<dbReference type="EMBL" id="CP001681">
    <property type="protein sequence ID" value="ACU04732.1"/>
    <property type="molecule type" value="Genomic_DNA"/>
</dbReference>
<dbReference type="InterPro" id="IPR005135">
    <property type="entry name" value="Endo/exonuclease/phosphatase"/>
</dbReference>
<keyword evidence="3" id="KW-1185">Reference proteome</keyword>
<dbReference type="Proteomes" id="UP000000852">
    <property type="component" value="Chromosome"/>
</dbReference>
<dbReference type="eggNOG" id="COG3568">
    <property type="taxonomic scope" value="Bacteria"/>
</dbReference>
<proteinExistence type="predicted"/>
<dbReference type="STRING" id="485917.Phep_2528"/>
<dbReference type="PANTHER" id="PTHR14859:SF15">
    <property type="entry name" value="ENDONUCLEASE_EXONUCLEASE_PHOSPHATASE DOMAIN-CONTAINING PROTEIN"/>
    <property type="match status" value="1"/>
</dbReference>
<keyword evidence="2" id="KW-0255">Endonuclease</keyword>
<dbReference type="GO" id="GO:0006506">
    <property type="term" value="P:GPI anchor biosynthetic process"/>
    <property type="evidence" value="ECO:0007669"/>
    <property type="project" value="TreeGrafter"/>
</dbReference>
<keyword evidence="2" id="KW-0378">Hydrolase</keyword>
<keyword evidence="2" id="KW-0540">Nuclease</keyword>
<dbReference type="HOGENOM" id="CLU_060500_4_1_10"/>
<keyword evidence="2" id="KW-0269">Exonuclease</keyword>
<evidence type="ECO:0000313" key="2">
    <source>
        <dbReference type="EMBL" id="ACU04732.1"/>
    </source>
</evidence>
<name>C6XZN6_PEDHD</name>
<evidence type="ECO:0000259" key="1">
    <source>
        <dbReference type="Pfam" id="PF03372"/>
    </source>
</evidence>
<dbReference type="AlphaFoldDB" id="C6XZN6"/>
<dbReference type="InterPro" id="IPR051916">
    <property type="entry name" value="GPI-anchor_lipid_remodeler"/>
</dbReference>
<dbReference type="GO" id="GO:0004519">
    <property type="term" value="F:endonuclease activity"/>
    <property type="evidence" value="ECO:0007669"/>
    <property type="project" value="UniProtKB-KW"/>
</dbReference>